<evidence type="ECO:0000259" key="4">
    <source>
        <dbReference type="PROSITE" id="PS51352"/>
    </source>
</evidence>
<proteinExistence type="predicted"/>
<organism evidence="5 6">
    <name type="scientific">Metabacillus mangrovi</name>
    <dbReference type="NCBI Taxonomy" id="1491830"/>
    <lineage>
        <taxon>Bacteria</taxon>
        <taxon>Bacillati</taxon>
        <taxon>Bacillota</taxon>
        <taxon>Bacilli</taxon>
        <taxon>Bacillales</taxon>
        <taxon>Bacillaceae</taxon>
        <taxon>Metabacillus</taxon>
    </lineage>
</organism>
<dbReference type="GO" id="GO:0016491">
    <property type="term" value="F:oxidoreductase activity"/>
    <property type="evidence" value="ECO:0007669"/>
    <property type="project" value="UniProtKB-KW"/>
</dbReference>
<protein>
    <submittedName>
        <fullName evidence="5">Redoxin domain-containing protein</fullName>
    </submittedName>
</protein>
<dbReference type="InterPro" id="IPR036249">
    <property type="entry name" value="Thioredoxin-like_sf"/>
</dbReference>
<evidence type="ECO:0000256" key="3">
    <source>
        <dbReference type="PIRSR" id="PIRSR000239-1"/>
    </source>
</evidence>
<dbReference type="PANTHER" id="PTHR42852:SF13">
    <property type="entry name" value="PROTEIN DIPZ"/>
    <property type="match status" value="1"/>
</dbReference>
<gene>
    <name evidence="5" type="ORF">GKZ89_18810</name>
</gene>
<dbReference type="Pfam" id="PF00578">
    <property type="entry name" value="AhpC-TSA"/>
    <property type="match status" value="1"/>
</dbReference>
<feature type="domain" description="Thioredoxin" evidence="4">
    <location>
        <begin position="4"/>
        <end position="164"/>
    </location>
</feature>
<feature type="active site" description="Cysteine sulfenic acid (-SOH) intermediate; for peroxidase activity" evidence="3">
    <location>
        <position position="49"/>
    </location>
</feature>
<evidence type="ECO:0000256" key="1">
    <source>
        <dbReference type="ARBA" id="ARBA00023002"/>
    </source>
</evidence>
<name>A0A7X2SAI0_9BACI</name>
<comment type="caution">
    <text evidence="5">The sequence shown here is derived from an EMBL/GenBank/DDBJ whole genome shotgun (WGS) entry which is preliminary data.</text>
</comment>
<dbReference type="Proteomes" id="UP000434639">
    <property type="component" value="Unassembled WGS sequence"/>
</dbReference>
<evidence type="ECO:0000313" key="5">
    <source>
        <dbReference type="EMBL" id="MTH55446.1"/>
    </source>
</evidence>
<keyword evidence="6" id="KW-1185">Reference proteome</keyword>
<dbReference type="PANTHER" id="PTHR42852">
    <property type="entry name" value="THIOL:DISULFIDE INTERCHANGE PROTEIN DSBE"/>
    <property type="match status" value="1"/>
</dbReference>
<dbReference type="SUPFAM" id="SSF52833">
    <property type="entry name" value="Thioredoxin-like"/>
    <property type="match status" value="1"/>
</dbReference>
<dbReference type="InterPro" id="IPR050553">
    <property type="entry name" value="Thioredoxin_ResA/DsbE_sf"/>
</dbReference>
<dbReference type="InterPro" id="IPR024706">
    <property type="entry name" value="Peroxiredoxin_AhpC-typ"/>
</dbReference>
<dbReference type="InterPro" id="IPR013766">
    <property type="entry name" value="Thioredoxin_domain"/>
</dbReference>
<dbReference type="InterPro" id="IPR000866">
    <property type="entry name" value="AhpC/TSA"/>
</dbReference>
<reference evidence="5 6" key="1">
    <citation type="journal article" date="2017" name="Int. J. Syst. Evol. Microbiol.">
        <title>Bacillus mangrovi sp. nov., isolated from a sediment sample from a mangrove forest.</title>
        <authorList>
            <person name="Gupta V."/>
            <person name="Singh P.K."/>
            <person name="Korpole S."/>
            <person name="Tanuku N.R.S."/>
            <person name="Pinnaka A.K."/>
        </authorList>
    </citation>
    <scope>NUCLEOTIDE SEQUENCE [LARGE SCALE GENOMIC DNA]</scope>
    <source>
        <strain evidence="5 6">KCTC 33872</strain>
    </source>
</reference>
<dbReference type="Gene3D" id="3.40.30.10">
    <property type="entry name" value="Glutaredoxin"/>
    <property type="match status" value="1"/>
</dbReference>
<keyword evidence="1" id="KW-0560">Oxidoreductase</keyword>
<dbReference type="RefSeq" id="WP_155113942.1">
    <property type="nucleotide sequence ID" value="NZ_WMIB01000029.1"/>
</dbReference>
<evidence type="ECO:0000313" key="6">
    <source>
        <dbReference type="Proteomes" id="UP000434639"/>
    </source>
</evidence>
<dbReference type="EMBL" id="WMIB01000029">
    <property type="protein sequence ID" value="MTH55446.1"/>
    <property type="molecule type" value="Genomic_DNA"/>
</dbReference>
<evidence type="ECO:0000256" key="2">
    <source>
        <dbReference type="ARBA" id="ARBA00023157"/>
    </source>
</evidence>
<dbReference type="PIRSF" id="PIRSF000239">
    <property type="entry name" value="AHPC"/>
    <property type="match status" value="1"/>
</dbReference>
<dbReference type="PROSITE" id="PS51352">
    <property type="entry name" value="THIOREDOXIN_2"/>
    <property type="match status" value="1"/>
</dbReference>
<sequence>MPAFQLNEQAPDFSLPAVSGDRFSFKEHQDQHQSMHLIIFFRGSWCPVCVSDLKSLQESKSYFDEKNVHLLTISTDKKEDLKKMAEENDFTFPVLADEEQEALKAYDVFYHGEEAPYEDHGVHGEPAYFLIDENGKILYQQRQTSPFGRPSVTELRKIVQYVTKNRK</sequence>
<dbReference type="AlphaFoldDB" id="A0A7X2SAI0"/>
<dbReference type="OrthoDB" id="9809746at2"/>
<dbReference type="GO" id="GO:0016209">
    <property type="term" value="F:antioxidant activity"/>
    <property type="evidence" value="ECO:0007669"/>
    <property type="project" value="InterPro"/>
</dbReference>
<keyword evidence="2" id="KW-1015">Disulfide bond</keyword>
<accession>A0A7X2SAI0</accession>